<evidence type="ECO:0000256" key="1">
    <source>
        <dbReference type="SAM" id="MobiDB-lite"/>
    </source>
</evidence>
<feature type="region of interest" description="Disordered" evidence="1">
    <location>
        <begin position="16"/>
        <end position="107"/>
    </location>
</feature>
<evidence type="ECO:0000256" key="2">
    <source>
        <dbReference type="SAM" id="SignalP"/>
    </source>
</evidence>
<comment type="caution">
    <text evidence="3">The sequence shown here is derived from an EMBL/GenBank/DDBJ whole genome shotgun (WGS) entry which is preliminary data.</text>
</comment>
<sequence>MRFALVAGALVLGATVTEARSIAPSPSKRSTQTMEFATPTRNLKRARQEDGDWNPTNESEEGPSKDSMDPAAYQSSTPSGGKKNAHKASKHHHKPAASNTDPDPAVRAALPDAVGATLDPVANTVTKKLPEEIQYQIIPVSSTNSSGSQDSPASDAREYIIKPVAPIASQLTAGIDPMDVKQTLDGGIATSDLSGMVNHLKNKEDSKPAIALLRAIENYRQAVSQESQANDTASQSRSTNMKKNGDSKKSLLPSFAQQQISNSPASSLVDPTLVDNTSSQLTNSNPITNSITDPSLANIIDPNQPSDNDSDAAF</sequence>
<protein>
    <recommendedName>
        <fullName evidence="5">Secreted protein</fullName>
    </recommendedName>
</protein>
<accession>A0A0L0UUD7</accession>
<feature type="compositionally biased region" description="Polar residues" evidence="1">
    <location>
        <begin position="255"/>
        <end position="266"/>
    </location>
</feature>
<evidence type="ECO:0008006" key="5">
    <source>
        <dbReference type="Google" id="ProtNLM"/>
    </source>
</evidence>
<reference evidence="4" key="1">
    <citation type="submission" date="2014-03" db="EMBL/GenBank/DDBJ databases">
        <title>The Genome Sequence of Puccinia striiformis f. sp. tritici PST-78.</title>
        <authorList>
            <consortium name="The Broad Institute Genome Sequencing Platform"/>
            <person name="Cuomo C."/>
            <person name="Hulbert S."/>
            <person name="Chen X."/>
            <person name="Walker B."/>
            <person name="Young S.K."/>
            <person name="Zeng Q."/>
            <person name="Gargeya S."/>
            <person name="Fitzgerald M."/>
            <person name="Haas B."/>
            <person name="Abouelleil A."/>
            <person name="Alvarado L."/>
            <person name="Arachchi H.M."/>
            <person name="Berlin A.M."/>
            <person name="Chapman S.B."/>
            <person name="Goldberg J."/>
            <person name="Griggs A."/>
            <person name="Gujja S."/>
            <person name="Hansen M."/>
            <person name="Howarth C."/>
            <person name="Imamovic A."/>
            <person name="Larimer J."/>
            <person name="McCowan C."/>
            <person name="Montmayeur A."/>
            <person name="Murphy C."/>
            <person name="Neiman D."/>
            <person name="Pearson M."/>
            <person name="Priest M."/>
            <person name="Roberts A."/>
            <person name="Saif S."/>
            <person name="Shea T."/>
            <person name="Sisk P."/>
            <person name="Sykes S."/>
            <person name="Wortman J."/>
            <person name="Nusbaum C."/>
            <person name="Birren B."/>
        </authorList>
    </citation>
    <scope>NUCLEOTIDE SEQUENCE [LARGE SCALE GENOMIC DNA]</scope>
    <source>
        <strain evidence="4">race PST-78</strain>
    </source>
</reference>
<evidence type="ECO:0000313" key="3">
    <source>
        <dbReference type="EMBL" id="KNE90369.1"/>
    </source>
</evidence>
<feature type="region of interest" description="Disordered" evidence="1">
    <location>
        <begin position="223"/>
        <end position="314"/>
    </location>
</feature>
<feature type="signal peptide" evidence="2">
    <location>
        <begin position="1"/>
        <end position="19"/>
    </location>
</feature>
<dbReference type="OrthoDB" id="2502618at2759"/>
<dbReference type="AlphaFoldDB" id="A0A0L0UUD7"/>
<gene>
    <name evidence="3" type="ORF">PSTG_16192</name>
</gene>
<keyword evidence="4" id="KW-1185">Reference proteome</keyword>
<feature type="chain" id="PRO_5005548627" description="Secreted protein" evidence="2">
    <location>
        <begin position="20"/>
        <end position="314"/>
    </location>
</feature>
<proteinExistence type="predicted"/>
<organism evidence="3 4">
    <name type="scientific">Puccinia striiformis f. sp. tritici PST-78</name>
    <dbReference type="NCBI Taxonomy" id="1165861"/>
    <lineage>
        <taxon>Eukaryota</taxon>
        <taxon>Fungi</taxon>
        <taxon>Dikarya</taxon>
        <taxon>Basidiomycota</taxon>
        <taxon>Pucciniomycotina</taxon>
        <taxon>Pucciniomycetes</taxon>
        <taxon>Pucciniales</taxon>
        <taxon>Pucciniaceae</taxon>
        <taxon>Puccinia</taxon>
    </lineage>
</organism>
<dbReference type="EMBL" id="AJIL01000261">
    <property type="protein sequence ID" value="KNE90369.1"/>
    <property type="molecule type" value="Genomic_DNA"/>
</dbReference>
<evidence type="ECO:0000313" key="4">
    <source>
        <dbReference type="Proteomes" id="UP000054564"/>
    </source>
</evidence>
<keyword evidence="2" id="KW-0732">Signal</keyword>
<name>A0A0L0UUD7_9BASI</name>
<dbReference type="Proteomes" id="UP000054564">
    <property type="component" value="Unassembled WGS sequence"/>
</dbReference>
<feature type="compositionally biased region" description="Polar residues" evidence="1">
    <location>
        <begin position="27"/>
        <end position="41"/>
    </location>
</feature>
<feature type="compositionally biased region" description="Polar residues" evidence="1">
    <location>
        <begin position="274"/>
        <end position="307"/>
    </location>
</feature>
<feature type="compositionally biased region" description="Basic residues" evidence="1">
    <location>
        <begin position="83"/>
        <end position="95"/>
    </location>
</feature>
<feature type="compositionally biased region" description="Polar residues" evidence="1">
    <location>
        <begin position="223"/>
        <end position="242"/>
    </location>
</feature>